<feature type="compositionally biased region" description="Basic and acidic residues" evidence="1">
    <location>
        <begin position="504"/>
        <end position="523"/>
    </location>
</feature>
<organism evidence="3 4">
    <name type="scientific">Canariomyces notabilis</name>
    <dbReference type="NCBI Taxonomy" id="2074819"/>
    <lineage>
        <taxon>Eukaryota</taxon>
        <taxon>Fungi</taxon>
        <taxon>Dikarya</taxon>
        <taxon>Ascomycota</taxon>
        <taxon>Pezizomycotina</taxon>
        <taxon>Sordariomycetes</taxon>
        <taxon>Sordariomycetidae</taxon>
        <taxon>Sordariales</taxon>
        <taxon>Chaetomiaceae</taxon>
        <taxon>Canariomyces</taxon>
    </lineage>
</organism>
<dbReference type="PANTHER" id="PTHR33112:SF12">
    <property type="entry name" value="HETEROKARYON INCOMPATIBILITY DOMAIN-CONTAINING PROTEIN"/>
    <property type="match status" value="1"/>
</dbReference>
<reference evidence="3" key="1">
    <citation type="journal article" date="2023" name="Mol. Phylogenet. Evol.">
        <title>Genome-scale phylogeny and comparative genomics of the fungal order Sordariales.</title>
        <authorList>
            <person name="Hensen N."/>
            <person name="Bonometti L."/>
            <person name="Westerberg I."/>
            <person name="Brannstrom I.O."/>
            <person name="Guillou S."/>
            <person name="Cros-Aarteil S."/>
            <person name="Calhoun S."/>
            <person name="Haridas S."/>
            <person name="Kuo A."/>
            <person name="Mondo S."/>
            <person name="Pangilinan J."/>
            <person name="Riley R."/>
            <person name="LaButti K."/>
            <person name="Andreopoulos B."/>
            <person name="Lipzen A."/>
            <person name="Chen C."/>
            <person name="Yan M."/>
            <person name="Daum C."/>
            <person name="Ng V."/>
            <person name="Clum A."/>
            <person name="Steindorff A."/>
            <person name="Ohm R.A."/>
            <person name="Martin F."/>
            <person name="Silar P."/>
            <person name="Natvig D.O."/>
            <person name="Lalanne C."/>
            <person name="Gautier V."/>
            <person name="Ament-Velasquez S.L."/>
            <person name="Kruys A."/>
            <person name="Hutchinson M.I."/>
            <person name="Powell A.J."/>
            <person name="Barry K."/>
            <person name="Miller A.N."/>
            <person name="Grigoriev I.V."/>
            <person name="Debuchy R."/>
            <person name="Gladieux P."/>
            <person name="Hiltunen Thoren M."/>
            <person name="Johannesson H."/>
        </authorList>
    </citation>
    <scope>NUCLEOTIDE SEQUENCE</scope>
    <source>
        <strain evidence="3">CBS 508.74</strain>
    </source>
</reference>
<proteinExistence type="predicted"/>
<evidence type="ECO:0000313" key="3">
    <source>
        <dbReference type="EMBL" id="KAK4110886.1"/>
    </source>
</evidence>
<keyword evidence="4" id="KW-1185">Reference proteome</keyword>
<dbReference type="Pfam" id="PF06985">
    <property type="entry name" value="HET"/>
    <property type="match status" value="1"/>
</dbReference>
<evidence type="ECO:0000313" key="4">
    <source>
        <dbReference type="Proteomes" id="UP001302812"/>
    </source>
</evidence>
<name>A0AAN6QK20_9PEZI</name>
<comment type="caution">
    <text evidence="3">The sequence shown here is derived from an EMBL/GenBank/DDBJ whole genome shotgun (WGS) entry which is preliminary data.</text>
</comment>
<dbReference type="InterPro" id="IPR010730">
    <property type="entry name" value="HET"/>
</dbReference>
<evidence type="ECO:0000259" key="2">
    <source>
        <dbReference type="Pfam" id="PF06985"/>
    </source>
</evidence>
<gene>
    <name evidence="3" type="ORF">N656DRAFT_769802</name>
</gene>
<dbReference type="Proteomes" id="UP001302812">
    <property type="component" value="Unassembled WGS sequence"/>
</dbReference>
<dbReference type="PANTHER" id="PTHR33112">
    <property type="entry name" value="DOMAIN PROTEIN, PUTATIVE-RELATED"/>
    <property type="match status" value="1"/>
</dbReference>
<reference evidence="3" key="2">
    <citation type="submission" date="2023-05" db="EMBL/GenBank/DDBJ databases">
        <authorList>
            <consortium name="Lawrence Berkeley National Laboratory"/>
            <person name="Steindorff A."/>
            <person name="Hensen N."/>
            <person name="Bonometti L."/>
            <person name="Westerberg I."/>
            <person name="Brannstrom I.O."/>
            <person name="Guillou S."/>
            <person name="Cros-Aarteil S."/>
            <person name="Calhoun S."/>
            <person name="Haridas S."/>
            <person name="Kuo A."/>
            <person name="Mondo S."/>
            <person name="Pangilinan J."/>
            <person name="Riley R."/>
            <person name="Labutti K."/>
            <person name="Andreopoulos B."/>
            <person name="Lipzen A."/>
            <person name="Chen C."/>
            <person name="Yanf M."/>
            <person name="Daum C."/>
            <person name="Ng V."/>
            <person name="Clum A."/>
            <person name="Ohm R."/>
            <person name="Martin F."/>
            <person name="Silar P."/>
            <person name="Natvig D."/>
            <person name="Lalanne C."/>
            <person name="Gautier V."/>
            <person name="Ament-Velasquez S.L."/>
            <person name="Kruys A."/>
            <person name="Hutchinson M.I."/>
            <person name="Powell A.J."/>
            <person name="Barry K."/>
            <person name="Miller A.N."/>
            <person name="Grigoriev I.V."/>
            <person name="Debuchy R."/>
            <person name="Gladieux P."/>
            <person name="Thoren M.H."/>
            <person name="Johannesson H."/>
        </authorList>
    </citation>
    <scope>NUCLEOTIDE SEQUENCE</scope>
    <source>
        <strain evidence="3">CBS 508.74</strain>
    </source>
</reference>
<dbReference type="AlphaFoldDB" id="A0AAN6QK20"/>
<feature type="region of interest" description="Disordered" evidence="1">
    <location>
        <begin position="503"/>
        <end position="523"/>
    </location>
</feature>
<dbReference type="EMBL" id="MU853348">
    <property type="protein sequence ID" value="KAK4110886.1"/>
    <property type="molecule type" value="Genomic_DNA"/>
</dbReference>
<protein>
    <submittedName>
        <fullName evidence="3">HET-domain-containing protein</fullName>
    </submittedName>
</protein>
<feature type="domain" description="Heterokaryon incompatibility" evidence="2">
    <location>
        <begin position="41"/>
        <end position="195"/>
    </location>
</feature>
<feature type="region of interest" description="Disordered" evidence="1">
    <location>
        <begin position="1"/>
        <end position="21"/>
    </location>
</feature>
<evidence type="ECO:0000256" key="1">
    <source>
        <dbReference type="SAM" id="MobiDB-lite"/>
    </source>
</evidence>
<dbReference type="GeneID" id="89937854"/>
<feature type="compositionally biased region" description="Basic and acidic residues" evidence="1">
    <location>
        <begin position="1"/>
        <end position="15"/>
    </location>
</feature>
<feature type="region of interest" description="Disordered" evidence="1">
    <location>
        <begin position="361"/>
        <end position="380"/>
    </location>
</feature>
<dbReference type="RefSeq" id="XP_064668456.1">
    <property type="nucleotide sequence ID" value="XM_064813729.1"/>
</dbReference>
<sequence length="619" mass="70702">MGLGLHKDDESERPHGQPPRGFRLIDVTRGCIVAAESLHEYVTLSYVWPPPGKRILKLLTSNKDELIERDGSLVDPLLPFASQIPQTIKDAMEICKEVAERYLWVDALCIIQDDDNDRDNQIRAMDNIYSASKLTLASTCGDNAEASISGARGGTRTIVQAIETVQGLRLANRPWNFARSVDGARWNTRAWTFQERVLSKRTLFLTPQQMFFKCRHSPSYLSEDLLMPAEARRLVTWPMNDTGSDFIPHHGSINVLTYIKTVENFTKRNLTYPDDILNAFTGIAQNMRVVFRSGFLYGLTQSELDYCLCWEPAGAIKRRICARGAKFPSWSWAGWLGPVHYRWKNRLSRVRWVHHETGERLTSDDYRSPSPGNGSETDGRLAWRQEWTDQRARSGFRYFYHSSDQAAWFRSPTAPELARLQGPNCVPGTQHLQFETEIIDFPMSEAWIPQGVVHETLQVMEFQLIDEHQDAVGFFSMPVKIAREISSTKKYKFVRVARVGNSHHSGEIGSRKEDPEPDTRGSYAEDHDIVFEDLDGDPDLILVRHTTMLLYPDERISPGGWKYPLPFDRQWYDASRPFCLCEFLVVEMVDDVAYRIGIGRAHVDAWAQTPPKTEVVTLG</sequence>
<accession>A0AAN6QK20</accession>